<dbReference type="Proteomes" id="UP000631421">
    <property type="component" value="Unassembled WGS sequence"/>
</dbReference>
<dbReference type="Gene3D" id="3.40.190.10">
    <property type="entry name" value="Periplasmic binding protein-like II"/>
    <property type="match status" value="2"/>
</dbReference>
<evidence type="ECO:0000259" key="5">
    <source>
        <dbReference type="Pfam" id="PF09084"/>
    </source>
</evidence>
<keyword evidence="3" id="KW-0732">Signal</keyword>
<evidence type="ECO:0000256" key="1">
    <source>
        <dbReference type="ARBA" id="ARBA00004418"/>
    </source>
</evidence>
<name>A0A926US01_9CYAN</name>
<dbReference type="RefSeq" id="WP_190350532.1">
    <property type="nucleotide sequence ID" value="NZ_JACJPY010000020.1"/>
</dbReference>
<evidence type="ECO:0000256" key="2">
    <source>
        <dbReference type="ARBA" id="ARBA00010742"/>
    </source>
</evidence>
<accession>A0A926US01</accession>
<dbReference type="EMBL" id="JACJPY010000020">
    <property type="protein sequence ID" value="MBD2150165.1"/>
    <property type="molecule type" value="Genomic_DNA"/>
</dbReference>
<dbReference type="InterPro" id="IPR015168">
    <property type="entry name" value="SsuA/THI5"/>
</dbReference>
<gene>
    <name evidence="6" type="ORF">H6F44_08545</name>
</gene>
<keyword evidence="4" id="KW-1133">Transmembrane helix</keyword>
<feature type="transmembrane region" description="Helical" evidence="4">
    <location>
        <begin position="28"/>
        <end position="51"/>
    </location>
</feature>
<dbReference type="PANTHER" id="PTHR30024">
    <property type="entry name" value="ALIPHATIC SULFONATES-BINDING PROTEIN-RELATED"/>
    <property type="match status" value="1"/>
</dbReference>
<keyword evidence="4" id="KW-0812">Transmembrane</keyword>
<sequence length="362" mass="40317">MLRKSVEFLSQQLKYSSSLFRNYLFHNYLVSITFTKVWLVSAMLVTTIFVVNGCVNAQALPVLRLGMNNWPGYAIALYAQEAKLFEKRGIQVEITKFNNQQDNIRATIRGAQDMSFVTLWELMQIDPANDRPAVILVADLSSGSDAIVARSNVPSIKDLKGRKVSAKLGTVAHLILLQALQSGMIKPQDVEIVDVSNERGAELLQQGKVDAAVMWEPLLGETIKNADLKVIFDTADVDSLVVDCLAVSSKKVSIHRESLVKFILAWFDAIQGVENNPNLVFGVIANQTNQTLEAVAKGYSGLKKGDIALNQRMFEKNGRLESIIADSQRLLLEDTRHARVIRHDVEIAPDPLMEAIKMWQPQ</sequence>
<dbReference type="Pfam" id="PF09084">
    <property type="entry name" value="NMT1"/>
    <property type="match status" value="1"/>
</dbReference>
<reference evidence="6 7" key="1">
    <citation type="journal article" date="2015" name="ISME J.">
        <title>Draft Genome Sequence of Streptomyces incarnatus NRRL8089, which Produces the Nucleoside Antibiotic Sinefungin.</title>
        <authorList>
            <person name="Oshima K."/>
            <person name="Hattori M."/>
            <person name="Shimizu H."/>
            <person name="Fukuda K."/>
            <person name="Nemoto M."/>
            <person name="Inagaki K."/>
            <person name="Tamura T."/>
        </authorList>
    </citation>
    <scope>NUCLEOTIDE SEQUENCE [LARGE SCALE GENOMIC DNA]</scope>
    <source>
        <strain evidence="6 7">FACHB-1277</strain>
    </source>
</reference>
<organism evidence="6 7">
    <name type="scientific">Pseudanabaena cinerea FACHB-1277</name>
    <dbReference type="NCBI Taxonomy" id="2949581"/>
    <lineage>
        <taxon>Bacteria</taxon>
        <taxon>Bacillati</taxon>
        <taxon>Cyanobacteriota</taxon>
        <taxon>Cyanophyceae</taxon>
        <taxon>Pseudanabaenales</taxon>
        <taxon>Pseudanabaenaceae</taxon>
        <taxon>Pseudanabaena</taxon>
        <taxon>Pseudanabaena cinerea</taxon>
    </lineage>
</organism>
<evidence type="ECO:0000256" key="3">
    <source>
        <dbReference type="ARBA" id="ARBA00022729"/>
    </source>
</evidence>
<keyword evidence="7" id="KW-1185">Reference proteome</keyword>
<proteinExistence type="inferred from homology"/>
<dbReference type="SUPFAM" id="SSF53850">
    <property type="entry name" value="Periplasmic binding protein-like II"/>
    <property type="match status" value="1"/>
</dbReference>
<keyword evidence="4" id="KW-0472">Membrane</keyword>
<protein>
    <submittedName>
        <fullName evidence="6">ABC transporter substrate-binding protein</fullName>
    </submittedName>
</protein>
<feature type="domain" description="SsuA/THI5-like" evidence="5">
    <location>
        <begin position="71"/>
        <end position="278"/>
    </location>
</feature>
<evidence type="ECO:0000313" key="7">
    <source>
        <dbReference type="Proteomes" id="UP000631421"/>
    </source>
</evidence>
<comment type="subcellular location">
    <subcellularLocation>
        <location evidence="1">Periplasm</location>
    </subcellularLocation>
</comment>
<evidence type="ECO:0000256" key="4">
    <source>
        <dbReference type="SAM" id="Phobius"/>
    </source>
</evidence>
<dbReference type="PANTHER" id="PTHR30024:SF47">
    <property type="entry name" value="TAURINE-BINDING PERIPLASMIC PROTEIN"/>
    <property type="match status" value="1"/>
</dbReference>
<comment type="caution">
    <text evidence="6">The sequence shown here is derived from an EMBL/GenBank/DDBJ whole genome shotgun (WGS) entry which is preliminary data.</text>
</comment>
<evidence type="ECO:0000313" key="6">
    <source>
        <dbReference type="EMBL" id="MBD2150165.1"/>
    </source>
</evidence>
<dbReference type="AlphaFoldDB" id="A0A926US01"/>
<comment type="similarity">
    <text evidence="2">Belongs to the bacterial solute-binding protein SsuA/TauA family.</text>
</comment>
<dbReference type="GO" id="GO:0042597">
    <property type="term" value="C:periplasmic space"/>
    <property type="evidence" value="ECO:0007669"/>
    <property type="project" value="UniProtKB-SubCell"/>
</dbReference>